<feature type="transmembrane region" description="Helical" evidence="8">
    <location>
        <begin position="43"/>
        <end position="62"/>
    </location>
</feature>
<dbReference type="AlphaFoldDB" id="A0A3B0WWX3"/>
<keyword evidence="3" id="KW-1003">Cell membrane</keyword>
<evidence type="ECO:0000256" key="5">
    <source>
        <dbReference type="ARBA" id="ARBA00022692"/>
    </source>
</evidence>
<keyword evidence="5 8" id="KW-0812">Transmembrane</keyword>
<feature type="transmembrane region" description="Helical" evidence="8">
    <location>
        <begin position="12"/>
        <end position="31"/>
    </location>
</feature>
<evidence type="ECO:0000256" key="6">
    <source>
        <dbReference type="ARBA" id="ARBA00022989"/>
    </source>
</evidence>
<gene>
    <name evidence="10" type="ORF">MNBD_GAMMA04-716</name>
</gene>
<feature type="transmembrane region" description="Helical" evidence="8">
    <location>
        <begin position="98"/>
        <end position="116"/>
    </location>
</feature>
<organism evidence="10">
    <name type="scientific">hydrothermal vent metagenome</name>
    <dbReference type="NCBI Taxonomy" id="652676"/>
    <lineage>
        <taxon>unclassified sequences</taxon>
        <taxon>metagenomes</taxon>
        <taxon>ecological metagenomes</taxon>
    </lineage>
</organism>
<evidence type="ECO:0000256" key="3">
    <source>
        <dbReference type="ARBA" id="ARBA00022475"/>
    </source>
</evidence>
<evidence type="ECO:0000256" key="1">
    <source>
        <dbReference type="ARBA" id="ARBA00004429"/>
    </source>
</evidence>
<dbReference type="EMBL" id="UOFB01000297">
    <property type="protein sequence ID" value="VAW48856.1"/>
    <property type="molecule type" value="Genomic_DNA"/>
</dbReference>
<sequence>MKLSKPVFQRLSLHYFFYFGVLGALLPYIGLYFQSLGLTAIEIGQLLAVLLSTKIIAPNLWGWLADRSGLPMRWVRLATGLALLFAVGLLLFDSFWGLFFTILFFSFFWHASLPQFESYTFGCLGDEKHRYGKIRLWGSVGFIVAVLLVGWHVEHFSIIWLPIDLFILLAVVWLTTFLLKDQKRTHHTHMSAGFMQILKQPAVWSLLLVSFLMQLSHGVYYAFFTIHLNGLGYNSTTIAWLWALGVIAEVAVFYWMSAIFKRYTVRFLILLSLFLTIVRWLMNAYLADSLMWMLLAQLLHAASFGLFHAAAIHLIDEYFKGKHHGKGQAVFAASSHGLGGALGMLIAGYTWTIGGAELSYGLSALAVAISFVVAYRWIKCVKVEKKDEKAV</sequence>
<dbReference type="GO" id="GO:0015528">
    <property type="term" value="F:lactose:proton symporter activity"/>
    <property type="evidence" value="ECO:0007669"/>
    <property type="project" value="TreeGrafter"/>
</dbReference>
<keyword evidence="6 8" id="KW-1133">Transmembrane helix</keyword>
<dbReference type="InterPro" id="IPR036259">
    <property type="entry name" value="MFS_trans_sf"/>
</dbReference>
<feature type="transmembrane region" description="Helical" evidence="8">
    <location>
        <begin position="358"/>
        <end position="378"/>
    </location>
</feature>
<evidence type="ECO:0000256" key="8">
    <source>
        <dbReference type="SAM" id="Phobius"/>
    </source>
</evidence>
<keyword evidence="7 8" id="KW-0472">Membrane</keyword>
<feature type="transmembrane region" description="Helical" evidence="8">
    <location>
        <begin position="238"/>
        <end position="256"/>
    </location>
</feature>
<feature type="transmembrane region" description="Helical" evidence="8">
    <location>
        <begin position="159"/>
        <end position="180"/>
    </location>
</feature>
<feature type="transmembrane region" description="Helical" evidence="8">
    <location>
        <begin position="201"/>
        <end position="226"/>
    </location>
</feature>
<dbReference type="SUPFAM" id="SSF103473">
    <property type="entry name" value="MFS general substrate transporter"/>
    <property type="match status" value="1"/>
</dbReference>
<dbReference type="GO" id="GO:0005886">
    <property type="term" value="C:plasma membrane"/>
    <property type="evidence" value="ECO:0007669"/>
    <property type="project" value="UniProtKB-SubCell"/>
</dbReference>
<evidence type="ECO:0000313" key="10">
    <source>
        <dbReference type="EMBL" id="VAW48856.1"/>
    </source>
</evidence>
<dbReference type="Pfam" id="PF12832">
    <property type="entry name" value="MFS_1_like"/>
    <property type="match status" value="1"/>
</dbReference>
<feature type="transmembrane region" description="Helical" evidence="8">
    <location>
        <begin position="263"/>
        <end position="282"/>
    </location>
</feature>
<dbReference type="Gene3D" id="1.20.1250.20">
    <property type="entry name" value="MFS general substrate transporter like domains"/>
    <property type="match status" value="2"/>
</dbReference>
<dbReference type="CDD" id="cd17335">
    <property type="entry name" value="MFS_MFSD6"/>
    <property type="match status" value="1"/>
</dbReference>
<feature type="transmembrane region" description="Helical" evidence="8">
    <location>
        <begin position="294"/>
        <end position="315"/>
    </location>
</feature>
<reference evidence="10" key="1">
    <citation type="submission" date="2018-06" db="EMBL/GenBank/DDBJ databases">
        <authorList>
            <person name="Zhirakovskaya E."/>
        </authorList>
    </citation>
    <scope>NUCLEOTIDE SEQUENCE</scope>
</reference>
<evidence type="ECO:0000256" key="2">
    <source>
        <dbReference type="ARBA" id="ARBA00022448"/>
    </source>
</evidence>
<keyword evidence="4" id="KW-0997">Cell inner membrane</keyword>
<feature type="transmembrane region" description="Helical" evidence="8">
    <location>
        <begin position="327"/>
        <end position="352"/>
    </location>
</feature>
<evidence type="ECO:0000256" key="7">
    <source>
        <dbReference type="ARBA" id="ARBA00023136"/>
    </source>
</evidence>
<accession>A0A3B0WWX3</accession>
<feature type="transmembrane region" description="Helical" evidence="8">
    <location>
        <begin position="74"/>
        <end position="92"/>
    </location>
</feature>
<comment type="subcellular location">
    <subcellularLocation>
        <location evidence="1">Cell inner membrane</location>
        <topology evidence="1">Multi-pass membrane protein</topology>
    </subcellularLocation>
</comment>
<feature type="domain" description="Major facilitator superfamily associated" evidence="9">
    <location>
        <begin position="10"/>
        <end position="359"/>
    </location>
</feature>
<dbReference type="PANTHER" id="PTHR23522">
    <property type="entry name" value="BLL5896 PROTEIN"/>
    <property type="match status" value="1"/>
</dbReference>
<dbReference type="InterPro" id="IPR024989">
    <property type="entry name" value="MFS_assoc_dom"/>
</dbReference>
<evidence type="ECO:0000259" key="9">
    <source>
        <dbReference type="Pfam" id="PF12832"/>
    </source>
</evidence>
<dbReference type="GO" id="GO:0030395">
    <property type="term" value="F:lactose binding"/>
    <property type="evidence" value="ECO:0007669"/>
    <property type="project" value="TreeGrafter"/>
</dbReference>
<feature type="transmembrane region" description="Helical" evidence="8">
    <location>
        <begin position="136"/>
        <end position="153"/>
    </location>
</feature>
<name>A0A3B0WWX3_9ZZZZ</name>
<dbReference type="InterPro" id="IPR026032">
    <property type="entry name" value="HcaT-like"/>
</dbReference>
<keyword evidence="2" id="KW-0813">Transport</keyword>
<proteinExistence type="predicted"/>
<dbReference type="PANTHER" id="PTHR23522:SF10">
    <property type="entry name" value="3-PHENYLPROPIONIC ACID TRANSPORTER-RELATED"/>
    <property type="match status" value="1"/>
</dbReference>
<evidence type="ECO:0000256" key="4">
    <source>
        <dbReference type="ARBA" id="ARBA00022519"/>
    </source>
</evidence>
<dbReference type="PIRSF" id="PIRSF004925">
    <property type="entry name" value="HcaT"/>
    <property type="match status" value="1"/>
</dbReference>
<protein>
    <submittedName>
        <fullName evidence="10">Nucleoside:H+ symporter:Major facilitator superfamily</fullName>
    </submittedName>
</protein>
<dbReference type="NCBIfam" id="NF037955">
    <property type="entry name" value="mfs"/>
    <property type="match status" value="1"/>
</dbReference>